<dbReference type="Proteomes" id="UP000593564">
    <property type="component" value="Unassembled WGS sequence"/>
</dbReference>
<sequence length="118" mass="13691">MHGHPVQISNRLERMTCRCLWIRKIARTVVGCLIASLHSIVSTQWRTFTLMWNRLQRLYTLCHQQFTLITHLRVVRRNTNFQPPKISNQKKGQSEGASLLASSMENLTSLVKSQQCEV</sequence>
<name>A0A7J7FXI9_CAMSI</name>
<reference evidence="2" key="1">
    <citation type="journal article" date="2020" name="Nat. Commun.">
        <title>Genome assembly of wild tea tree DASZ reveals pedigree and selection history of tea varieties.</title>
        <authorList>
            <person name="Zhang W."/>
            <person name="Zhang Y."/>
            <person name="Qiu H."/>
            <person name="Guo Y."/>
            <person name="Wan H."/>
            <person name="Zhang X."/>
            <person name="Scossa F."/>
            <person name="Alseekh S."/>
            <person name="Zhang Q."/>
            <person name="Wang P."/>
            <person name="Xu L."/>
            <person name="Schmidt M.H."/>
            <person name="Jia X."/>
            <person name="Li D."/>
            <person name="Zhu A."/>
            <person name="Guo F."/>
            <person name="Chen W."/>
            <person name="Ni D."/>
            <person name="Usadel B."/>
            <person name="Fernie A.R."/>
            <person name="Wen W."/>
        </authorList>
    </citation>
    <scope>NUCLEOTIDE SEQUENCE [LARGE SCALE GENOMIC DNA]</scope>
    <source>
        <strain evidence="2">cv. G240</strain>
    </source>
</reference>
<comment type="caution">
    <text evidence="1">The sequence shown here is derived from an EMBL/GenBank/DDBJ whole genome shotgun (WGS) entry which is preliminary data.</text>
</comment>
<protein>
    <submittedName>
        <fullName evidence="1">Uncharacterized protein</fullName>
    </submittedName>
</protein>
<evidence type="ECO:0000313" key="1">
    <source>
        <dbReference type="EMBL" id="KAF5932328.1"/>
    </source>
</evidence>
<dbReference type="EMBL" id="JACBKZ010000014">
    <property type="protein sequence ID" value="KAF5932328.1"/>
    <property type="molecule type" value="Genomic_DNA"/>
</dbReference>
<dbReference type="AlphaFoldDB" id="A0A7J7FXI9"/>
<organism evidence="1 2">
    <name type="scientific">Camellia sinensis</name>
    <name type="common">Tea plant</name>
    <name type="synonym">Thea sinensis</name>
    <dbReference type="NCBI Taxonomy" id="4442"/>
    <lineage>
        <taxon>Eukaryota</taxon>
        <taxon>Viridiplantae</taxon>
        <taxon>Streptophyta</taxon>
        <taxon>Embryophyta</taxon>
        <taxon>Tracheophyta</taxon>
        <taxon>Spermatophyta</taxon>
        <taxon>Magnoliopsida</taxon>
        <taxon>eudicotyledons</taxon>
        <taxon>Gunneridae</taxon>
        <taxon>Pentapetalae</taxon>
        <taxon>asterids</taxon>
        <taxon>Ericales</taxon>
        <taxon>Theaceae</taxon>
        <taxon>Camellia</taxon>
    </lineage>
</organism>
<reference evidence="1 2" key="2">
    <citation type="submission" date="2020-07" db="EMBL/GenBank/DDBJ databases">
        <title>Genome assembly of wild tea tree DASZ reveals pedigree and selection history of tea varieties.</title>
        <authorList>
            <person name="Zhang W."/>
        </authorList>
    </citation>
    <scope>NUCLEOTIDE SEQUENCE [LARGE SCALE GENOMIC DNA]</scope>
    <source>
        <strain evidence="2">cv. G240</strain>
        <tissue evidence="1">Leaf</tissue>
    </source>
</reference>
<keyword evidence="2" id="KW-1185">Reference proteome</keyword>
<proteinExistence type="predicted"/>
<gene>
    <name evidence="1" type="ORF">HYC85_028499</name>
</gene>
<evidence type="ECO:0000313" key="2">
    <source>
        <dbReference type="Proteomes" id="UP000593564"/>
    </source>
</evidence>
<accession>A0A7J7FXI9</accession>